<dbReference type="PANTHER" id="PTHR36917">
    <property type="entry name" value="INTRACELLULAR SEPTATION PROTEIN A-RELATED"/>
    <property type="match status" value="1"/>
</dbReference>
<gene>
    <name evidence="5" type="primary">yciB</name>
    <name evidence="6" type="ORF">BKG89_07550</name>
</gene>
<keyword evidence="2 5" id="KW-0812">Transmembrane</keyword>
<dbReference type="NCBIfam" id="TIGR00997">
    <property type="entry name" value="ispZ"/>
    <property type="match status" value="1"/>
</dbReference>
<keyword evidence="3 5" id="KW-1133">Transmembrane helix</keyword>
<proteinExistence type="inferred from homology"/>
<evidence type="ECO:0000313" key="7">
    <source>
        <dbReference type="Proteomes" id="UP000188820"/>
    </source>
</evidence>
<evidence type="ECO:0000256" key="2">
    <source>
        <dbReference type="ARBA" id="ARBA00022692"/>
    </source>
</evidence>
<evidence type="ECO:0000256" key="1">
    <source>
        <dbReference type="ARBA" id="ARBA00022475"/>
    </source>
</evidence>
<accession>A0ABX3KWI6</accession>
<feature type="transmembrane region" description="Helical" evidence="5">
    <location>
        <begin position="121"/>
        <end position="140"/>
    </location>
</feature>
<comment type="similarity">
    <text evidence="5">Belongs to the YciB family.</text>
</comment>
<comment type="function">
    <text evidence="5">Plays a role in cell envelope biogenesis, maintenance of cell envelope integrity and membrane homeostasis.</text>
</comment>
<keyword evidence="5" id="KW-0997">Cell inner membrane</keyword>
<protein>
    <recommendedName>
        <fullName evidence="5">Inner membrane-spanning protein YciB</fullName>
    </recommendedName>
</protein>
<dbReference type="Proteomes" id="UP000188820">
    <property type="component" value="Unassembled WGS sequence"/>
</dbReference>
<evidence type="ECO:0000256" key="5">
    <source>
        <dbReference type="HAMAP-Rule" id="MF_00189"/>
    </source>
</evidence>
<reference evidence="6 7" key="1">
    <citation type="submission" date="2016-10" db="EMBL/GenBank/DDBJ databases">
        <title>Rodentibacter gen. nov. and new species.</title>
        <authorList>
            <person name="Christensen H."/>
        </authorList>
    </citation>
    <scope>NUCLEOTIDE SEQUENCE [LARGE SCALE GENOMIC DNA]</scope>
    <source>
        <strain evidence="6 7">1998236014</strain>
    </source>
</reference>
<feature type="transmembrane region" description="Helical" evidence="5">
    <location>
        <begin position="52"/>
        <end position="68"/>
    </location>
</feature>
<feature type="transmembrane region" description="Helical" evidence="5">
    <location>
        <begin position="80"/>
        <end position="100"/>
    </location>
</feature>
<comment type="subcellular location">
    <subcellularLocation>
        <location evidence="5">Cell inner membrane</location>
        <topology evidence="5">Multi-pass membrane protein</topology>
    </subcellularLocation>
</comment>
<keyword evidence="1 5" id="KW-1003">Cell membrane</keyword>
<comment type="caution">
    <text evidence="6">The sequence shown here is derived from an EMBL/GenBank/DDBJ whole genome shotgun (WGS) entry which is preliminary data.</text>
</comment>
<dbReference type="EMBL" id="MLAA01000034">
    <property type="protein sequence ID" value="OOF68725.1"/>
    <property type="molecule type" value="Genomic_DNA"/>
</dbReference>
<name>A0ABX3KWI6_9PAST</name>
<dbReference type="InterPro" id="IPR006008">
    <property type="entry name" value="YciB"/>
</dbReference>
<dbReference type="NCBIfam" id="NF001324">
    <property type="entry name" value="PRK00259.1-2"/>
    <property type="match status" value="1"/>
</dbReference>
<dbReference type="HAMAP" id="MF_00189">
    <property type="entry name" value="YciB"/>
    <property type="match status" value="1"/>
</dbReference>
<keyword evidence="4 5" id="KW-0472">Membrane</keyword>
<organism evidence="6 7">
    <name type="scientific">Rodentibacter caecimuris</name>
    <dbReference type="NCBI Taxonomy" id="1796644"/>
    <lineage>
        <taxon>Bacteria</taxon>
        <taxon>Pseudomonadati</taxon>
        <taxon>Pseudomonadota</taxon>
        <taxon>Gammaproteobacteria</taxon>
        <taxon>Pasteurellales</taxon>
        <taxon>Pasteurellaceae</taxon>
        <taxon>Rodentibacter</taxon>
    </lineage>
</organism>
<evidence type="ECO:0000313" key="6">
    <source>
        <dbReference type="EMBL" id="OOF68725.1"/>
    </source>
</evidence>
<dbReference type="Pfam" id="PF04279">
    <property type="entry name" value="IspA"/>
    <property type="match status" value="1"/>
</dbReference>
<evidence type="ECO:0000256" key="3">
    <source>
        <dbReference type="ARBA" id="ARBA00022989"/>
    </source>
</evidence>
<dbReference type="PANTHER" id="PTHR36917:SF1">
    <property type="entry name" value="INNER MEMBRANE-SPANNING PROTEIN YCIB"/>
    <property type="match status" value="1"/>
</dbReference>
<dbReference type="RefSeq" id="WP_077463695.1">
    <property type="nucleotide sequence ID" value="NZ_MLAA01000034.1"/>
</dbReference>
<keyword evidence="7" id="KW-1185">Reference proteome</keyword>
<feature type="transmembrane region" description="Helical" evidence="5">
    <location>
        <begin position="20"/>
        <end position="40"/>
    </location>
</feature>
<sequence>MKQLLDFIPLILFFAVYKLFGVREASIVLVIATLLQMIVLKMLYGKIEKQQKIIASAVVFFGVLSAYFNDLEYLKWKVTIINGLFALILLISQFIFHTPLIKKLLGKELTLPANVWNNLNLGWAFFFIICMIVNIYISQYMSENVWVNFKSFGLLGMSFIATIITGIYIYRYLPNNEGKN</sequence>
<evidence type="ECO:0000256" key="4">
    <source>
        <dbReference type="ARBA" id="ARBA00023136"/>
    </source>
</evidence>
<feature type="transmembrane region" description="Helical" evidence="5">
    <location>
        <begin position="152"/>
        <end position="173"/>
    </location>
</feature>